<dbReference type="PANTHER" id="PTHR37180">
    <property type="entry name" value="PRECURSOR OF CEP14"/>
    <property type="match status" value="1"/>
</dbReference>
<dbReference type="GO" id="GO:0006970">
    <property type="term" value="P:response to osmotic stress"/>
    <property type="evidence" value="ECO:0007669"/>
    <property type="project" value="InterPro"/>
</dbReference>
<feature type="chain" id="PRO_5013136738" evidence="1">
    <location>
        <begin position="25"/>
        <end position="92"/>
    </location>
</feature>
<feature type="signal peptide" evidence="1">
    <location>
        <begin position="1"/>
        <end position="24"/>
    </location>
</feature>
<evidence type="ECO:0000313" key="2">
    <source>
        <dbReference type="EMBL" id="OMO74696.1"/>
    </source>
</evidence>
<evidence type="ECO:0000313" key="3">
    <source>
        <dbReference type="Proteomes" id="UP000188268"/>
    </source>
</evidence>
<dbReference type="EMBL" id="AWWV01011078">
    <property type="protein sequence ID" value="OMO74696.1"/>
    <property type="molecule type" value="Genomic_DNA"/>
</dbReference>
<name>A0A1R3HWG1_COCAP</name>
<dbReference type="AlphaFoldDB" id="A0A1R3HWG1"/>
<dbReference type="Gramene" id="OMO74696">
    <property type="protein sequence ID" value="OMO74696"/>
    <property type="gene ID" value="CCACVL1_16519"/>
</dbReference>
<comment type="caution">
    <text evidence="2">The sequence shown here is derived from an EMBL/GenBank/DDBJ whole genome shotgun (WGS) entry which is preliminary data.</text>
</comment>
<keyword evidence="1" id="KW-0732">Signal</keyword>
<dbReference type="Proteomes" id="UP000188268">
    <property type="component" value="Unassembled WGS sequence"/>
</dbReference>
<dbReference type="GO" id="GO:0006995">
    <property type="term" value="P:cellular response to nitrogen starvation"/>
    <property type="evidence" value="ECO:0007669"/>
    <property type="project" value="InterPro"/>
</dbReference>
<sequence length="92" mass="10158">MARLTLALLVILFALSYQVPSMESRKLYNADQKKEVFSLKDNLVATDLSKKPAVDSPVDEDHIMAKNEKLIADHLAKIDRILQSSPSPGAGH</sequence>
<keyword evidence="3" id="KW-1185">Reference proteome</keyword>
<dbReference type="OMA" id="VDEDHIM"/>
<gene>
    <name evidence="2" type="ORF">CCACVL1_16519</name>
</gene>
<dbReference type="PANTHER" id="PTHR37180:SF4">
    <property type="entry name" value="FORMIN-LIKE PROTEIN 3"/>
    <property type="match status" value="1"/>
</dbReference>
<dbReference type="OrthoDB" id="1915362at2759"/>
<proteinExistence type="predicted"/>
<organism evidence="2 3">
    <name type="scientific">Corchorus capsularis</name>
    <name type="common">Jute</name>
    <dbReference type="NCBI Taxonomy" id="210143"/>
    <lineage>
        <taxon>Eukaryota</taxon>
        <taxon>Viridiplantae</taxon>
        <taxon>Streptophyta</taxon>
        <taxon>Embryophyta</taxon>
        <taxon>Tracheophyta</taxon>
        <taxon>Spermatophyta</taxon>
        <taxon>Magnoliopsida</taxon>
        <taxon>eudicotyledons</taxon>
        <taxon>Gunneridae</taxon>
        <taxon>Pentapetalae</taxon>
        <taxon>rosids</taxon>
        <taxon>malvids</taxon>
        <taxon>Malvales</taxon>
        <taxon>Malvaceae</taxon>
        <taxon>Grewioideae</taxon>
        <taxon>Apeibeae</taxon>
        <taxon>Corchorus</taxon>
    </lineage>
</organism>
<evidence type="ECO:0000256" key="1">
    <source>
        <dbReference type="SAM" id="SignalP"/>
    </source>
</evidence>
<dbReference type="InterPro" id="IPR038930">
    <property type="entry name" value="CEP13/CEP14"/>
</dbReference>
<accession>A0A1R3HWG1</accession>
<protein>
    <submittedName>
        <fullName evidence="2">Uncharacterized protein</fullName>
    </submittedName>
</protein>
<reference evidence="2 3" key="1">
    <citation type="submission" date="2013-09" db="EMBL/GenBank/DDBJ databases">
        <title>Corchorus capsularis genome sequencing.</title>
        <authorList>
            <person name="Alam M."/>
            <person name="Haque M.S."/>
            <person name="Islam M.S."/>
            <person name="Emdad E.M."/>
            <person name="Islam M.M."/>
            <person name="Ahmed B."/>
            <person name="Halim A."/>
            <person name="Hossen Q.M.M."/>
            <person name="Hossain M.Z."/>
            <person name="Ahmed R."/>
            <person name="Khan M.M."/>
            <person name="Islam R."/>
            <person name="Rashid M.M."/>
            <person name="Khan S.A."/>
            <person name="Rahman M.S."/>
            <person name="Alam M."/>
        </authorList>
    </citation>
    <scope>NUCLEOTIDE SEQUENCE [LARGE SCALE GENOMIC DNA]</scope>
    <source>
        <strain evidence="3">cv. CVL-1</strain>
        <tissue evidence="2">Whole seedling</tissue>
    </source>
</reference>